<dbReference type="Proteomes" id="UP000029226">
    <property type="component" value="Unassembled WGS sequence"/>
</dbReference>
<evidence type="ECO:0000256" key="1">
    <source>
        <dbReference type="ARBA" id="ARBA00013169"/>
    </source>
</evidence>
<comment type="caution">
    <text evidence="13">The sequence shown here is derived from an EMBL/GenBank/DDBJ whole genome shotgun (WGS) entry which is preliminary data.</text>
</comment>
<dbReference type="Gene3D" id="1.10.287.380">
    <property type="entry name" value="Valyl-tRNA synthetase, C-terminal domain"/>
    <property type="match status" value="1"/>
</dbReference>
<evidence type="ECO:0000256" key="3">
    <source>
        <dbReference type="ARBA" id="ARBA00022741"/>
    </source>
</evidence>
<evidence type="ECO:0000256" key="6">
    <source>
        <dbReference type="ARBA" id="ARBA00023054"/>
    </source>
</evidence>
<evidence type="ECO:0000259" key="12">
    <source>
        <dbReference type="Pfam" id="PF10458"/>
    </source>
</evidence>
<evidence type="ECO:0000256" key="2">
    <source>
        <dbReference type="ARBA" id="ARBA00022598"/>
    </source>
</evidence>
<organism evidence="13 14">
    <name type="scientific">Nonlabens ulvanivorans</name>
    <name type="common">Persicivirga ulvanivorans</name>
    <dbReference type="NCBI Taxonomy" id="906888"/>
    <lineage>
        <taxon>Bacteria</taxon>
        <taxon>Pseudomonadati</taxon>
        <taxon>Bacteroidota</taxon>
        <taxon>Flavobacteriia</taxon>
        <taxon>Flavobacteriales</taxon>
        <taxon>Flavobacteriaceae</taxon>
        <taxon>Nonlabens</taxon>
    </lineage>
</organism>
<keyword evidence="7 13" id="KW-0030">Aminoacyl-tRNA synthetase</keyword>
<dbReference type="EMBL" id="BBMM01000006">
    <property type="protein sequence ID" value="GAL00641.1"/>
    <property type="molecule type" value="Genomic_DNA"/>
</dbReference>
<evidence type="ECO:0000256" key="11">
    <source>
        <dbReference type="ARBA" id="ARBA00060830"/>
    </source>
</evidence>
<evidence type="ECO:0000256" key="8">
    <source>
        <dbReference type="ARBA" id="ARBA00024407"/>
    </source>
</evidence>
<evidence type="ECO:0000256" key="9">
    <source>
        <dbReference type="ARBA" id="ARBA00029936"/>
    </source>
</evidence>
<gene>
    <name evidence="13" type="ORF">JCM19314_1678</name>
</gene>
<keyword evidence="3" id="KW-0547">Nucleotide-binding</keyword>
<dbReference type="SUPFAM" id="SSF46589">
    <property type="entry name" value="tRNA-binding arm"/>
    <property type="match status" value="1"/>
</dbReference>
<dbReference type="InterPro" id="IPR010978">
    <property type="entry name" value="tRNA-bd_arm"/>
</dbReference>
<dbReference type="GO" id="GO:0005737">
    <property type="term" value="C:cytoplasm"/>
    <property type="evidence" value="ECO:0007669"/>
    <property type="project" value="InterPro"/>
</dbReference>
<dbReference type="InterPro" id="IPR019499">
    <property type="entry name" value="Val-tRNA_synth_tRNA-bd"/>
</dbReference>
<dbReference type="Pfam" id="PF10458">
    <property type="entry name" value="Val_tRNA-synt_C"/>
    <property type="match status" value="1"/>
</dbReference>
<accession>A0A090QCF7</accession>
<keyword evidence="2 13" id="KW-0436">Ligase</keyword>
<dbReference type="GO" id="GO:0004832">
    <property type="term" value="F:valine-tRNA ligase activity"/>
    <property type="evidence" value="ECO:0007669"/>
    <property type="project" value="UniProtKB-EC"/>
</dbReference>
<comment type="catalytic activity">
    <reaction evidence="10">
        <text>tRNA(Val) + L-valine + ATP = L-valyl-tRNA(Val) + AMP + diphosphate</text>
        <dbReference type="Rhea" id="RHEA:10704"/>
        <dbReference type="Rhea" id="RHEA-COMP:9672"/>
        <dbReference type="Rhea" id="RHEA-COMP:9708"/>
        <dbReference type="ChEBI" id="CHEBI:30616"/>
        <dbReference type="ChEBI" id="CHEBI:33019"/>
        <dbReference type="ChEBI" id="CHEBI:57762"/>
        <dbReference type="ChEBI" id="CHEBI:78442"/>
        <dbReference type="ChEBI" id="CHEBI:78537"/>
        <dbReference type="ChEBI" id="CHEBI:456215"/>
        <dbReference type="EC" id="6.1.1.9"/>
    </reaction>
</comment>
<evidence type="ECO:0000313" key="13">
    <source>
        <dbReference type="EMBL" id="GAL00641.1"/>
    </source>
</evidence>
<evidence type="ECO:0000256" key="7">
    <source>
        <dbReference type="ARBA" id="ARBA00023146"/>
    </source>
</evidence>
<evidence type="ECO:0000256" key="10">
    <source>
        <dbReference type="ARBA" id="ARBA00047552"/>
    </source>
</evidence>
<evidence type="ECO:0000313" key="14">
    <source>
        <dbReference type="Proteomes" id="UP000029226"/>
    </source>
</evidence>
<keyword evidence="4" id="KW-0067">ATP-binding</keyword>
<comment type="similarity">
    <text evidence="11">Belongs to the class-I aminoacyl-tRNA synthetase family. ValS type 1 subfamily.</text>
</comment>
<dbReference type="GO" id="GO:0006438">
    <property type="term" value="P:valyl-tRNA aminoacylation"/>
    <property type="evidence" value="ECO:0007669"/>
    <property type="project" value="InterPro"/>
</dbReference>
<dbReference type="EC" id="6.1.1.9" evidence="1"/>
<sequence>MNAINNEELSGAYDSLIMKMGNVSQIHLVEEQVSGAASYRVKSNEYFIPLEGNIDVAAEIEKLSGELKRAQGFLIGVQKKLGNERFVNNAAVEIVDKEKQKEADTLAKIETIEASMKALKG</sequence>
<keyword evidence="5" id="KW-0648">Protein biosynthesis</keyword>
<name>A0A090QCF7_NONUL</name>
<keyword evidence="6" id="KW-0175">Coiled coil</keyword>
<dbReference type="GO" id="GO:0005524">
    <property type="term" value="F:ATP binding"/>
    <property type="evidence" value="ECO:0007669"/>
    <property type="project" value="UniProtKB-KW"/>
</dbReference>
<feature type="domain" description="Valyl-tRNA synthetase tRNA-binding arm" evidence="12">
    <location>
        <begin position="55"/>
        <end position="120"/>
    </location>
</feature>
<evidence type="ECO:0000256" key="4">
    <source>
        <dbReference type="ARBA" id="ARBA00022840"/>
    </source>
</evidence>
<evidence type="ECO:0000256" key="5">
    <source>
        <dbReference type="ARBA" id="ARBA00022917"/>
    </source>
</evidence>
<dbReference type="FunFam" id="1.10.287.380:FF:000001">
    <property type="entry name" value="Valine--tRNA ligase"/>
    <property type="match status" value="1"/>
</dbReference>
<protein>
    <recommendedName>
        <fullName evidence="8">Valine--tRNA ligase</fullName>
        <ecNumber evidence="1">6.1.1.9</ecNumber>
    </recommendedName>
    <alternativeName>
        <fullName evidence="9">Valyl-tRNA synthetase</fullName>
    </alternativeName>
</protein>
<reference evidence="13 14" key="1">
    <citation type="journal article" date="2014" name="Genome Announc.">
        <title>Draft Genome Sequences of Marine Flavobacterium Nonlabens Strains NR17, NR24, NR27, NR32, NR33, and Ara13.</title>
        <authorList>
            <person name="Nakanishi M."/>
            <person name="Meirelles P."/>
            <person name="Suzuki R."/>
            <person name="Takatani N."/>
            <person name="Mino S."/>
            <person name="Suda W."/>
            <person name="Oshima K."/>
            <person name="Hattori M."/>
            <person name="Ohkuma M."/>
            <person name="Hosokawa M."/>
            <person name="Miyashita K."/>
            <person name="Thompson F.L."/>
            <person name="Niwa A."/>
            <person name="Sawabe T."/>
            <person name="Sawabe T."/>
        </authorList>
    </citation>
    <scope>NUCLEOTIDE SEQUENCE [LARGE SCALE GENOMIC DNA]</scope>
    <source>
        <strain evidence="14">JCM19314</strain>
    </source>
</reference>
<proteinExistence type="inferred from homology"/>
<dbReference type="InterPro" id="IPR037118">
    <property type="entry name" value="Val-tRNA_synth_C_sf"/>
</dbReference>
<dbReference type="AlphaFoldDB" id="A0A090QCF7"/>